<dbReference type="RefSeq" id="WP_319954839.1">
    <property type="nucleotide sequence ID" value="NZ_JAXAVX010000007.1"/>
</dbReference>
<evidence type="ECO:0000259" key="2">
    <source>
        <dbReference type="Pfam" id="PF00296"/>
    </source>
</evidence>
<sequence length="362" mass="38797">MGDVTAERGLEVGVYVDAHLGIGEQARALEDAGFDHLWVYDSPLVFGDVYMAMLEAARATERIAIGPGVTQPLARPAVAAAQAMATLAKAAPGRTFFGTGIGNSARWSLGQKPATQDAMFEHLRVVQALLRGEEVVADGRPIRFLNPEGRWIDVAHDVPAWVSAFGPRGQARAAAVADGILVRWEGAEALAIVRERVADAARAAGRDPSAVRIGLVTALYPIGSEAELEEEDARLALGPLVVSRMRYLTANHASAAEVPEPFRPGFDAYLEHRAGLPEETRHVDNYRGYLTHVPPDLEPFVRPETMRTIATIGSPERIAAELRAMRDAGADAVTLQVAGPPASWCRRMGDEVLPAVAPALRG</sequence>
<dbReference type="PANTHER" id="PTHR43244">
    <property type="match status" value="1"/>
</dbReference>
<name>A0ABU4VLH8_9ACTN</name>
<dbReference type="InterPro" id="IPR011251">
    <property type="entry name" value="Luciferase-like_dom"/>
</dbReference>
<protein>
    <submittedName>
        <fullName evidence="3">LLM class flavin-dependent oxidoreductase</fullName>
    </submittedName>
</protein>
<dbReference type="Proteomes" id="UP001277761">
    <property type="component" value="Unassembled WGS sequence"/>
</dbReference>
<accession>A0ABU4VLH8</accession>
<reference evidence="3 4" key="1">
    <citation type="submission" date="2023-11" db="EMBL/GenBank/DDBJ databases">
        <authorList>
            <person name="Xu M."/>
            <person name="Jiang T."/>
        </authorList>
    </citation>
    <scope>NUCLEOTIDE SEQUENCE [LARGE SCALE GENOMIC DNA]</scope>
    <source>
        <strain evidence="3 4">SD</strain>
    </source>
</reference>
<dbReference type="InterPro" id="IPR036661">
    <property type="entry name" value="Luciferase-like_sf"/>
</dbReference>
<evidence type="ECO:0000313" key="4">
    <source>
        <dbReference type="Proteomes" id="UP001277761"/>
    </source>
</evidence>
<dbReference type="InterPro" id="IPR050564">
    <property type="entry name" value="F420-G6PD/mer"/>
</dbReference>
<dbReference type="Gene3D" id="3.20.20.30">
    <property type="entry name" value="Luciferase-like domain"/>
    <property type="match status" value="1"/>
</dbReference>
<keyword evidence="1" id="KW-0560">Oxidoreductase</keyword>
<evidence type="ECO:0000256" key="1">
    <source>
        <dbReference type="ARBA" id="ARBA00023002"/>
    </source>
</evidence>
<evidence type="ECO:0000313" key="3">
    <source>
        <dbReference type="EMBL" id="MDX8152683.1"/>
    </source>
</evidence>
<dbReference type="SUPFAM" id="SSF51679">
    <property type="entry name" value="Bacterial luciferase-like"/>
    <property type="match status" value="1"/>
</dbReference>
<dbReference type="PANTHER" id="PTHR43244:SF1">
    <property type="entry name" value="5,10-METHYLENETETRAHYDROMETHANOPTERIN REDUCTASE"/>
    <property type="match status" value="1"/>
</dbReference>
<dbReference type="Pfam" id="PF00296">
    <property type="entry name" value="Bac_luciferase"/>
    <property type="match status" value="1"/>
</dbReference>
<feature type="domain" description="Luciferase-like" evidence="2">
    <location>
        <begin position="22"/>
        <end position="331"/>
    </location>
</feature>
<gene>
    <name evidence="3" type="ORF">SK069_13840</name>
</gene>
<dbReference type="EMBL" id="JAXAVX010000007">
    <property type="protein sequence ID" value="MDX8152683.1"/>
    <property type="molecule type" value="Genomic_DNA"/>
</dbReference>
<comment type="caution">
    <text evidence="3">The sequence shown here is derived from an EMBL/GenBank/DDBJ whole genome shotgun (WGS) entry which is preliminary data.</text>
</comment>
<keyword evidence="4" id="KW-1185">Reference proteome</keyword>
<organism evidence="3 4">
    <name type="scientific">Patulibacter brassicae</name>
    <dbReference type="NCBI Taxonomy" id="1705717"/>
    <lineage>
        <taxon>Bacteria</taxon>
        <taxon>Bacillati</taxon>
        <taxon>Actinomycetota</taxon>
        <taxon>Thermoleophilia</taxon>
        <taxon>Solirubrobacterales</taxon>
        <taxon>Patulibacteraceae</taxon>
        <taxon>Patulibacter</taxon>
    </lineage>
</organism>
<proteinExistence type="predicted"/>